<proteinExistence type="predicted"/>
<keyword evidence="2" id="KW-1185">Reference proteome</keyword>
<comment type="caution">
    <text evidence="1">The sequence shown here is derived from an EMBL/GenBank/DDBJ whole genome shotgun (WGS) entry which is preliminary data.</text>
</comment>
<evidence type="ECO:0000313" key="1">
    <source>
        <dbReference type="EMBL" id="OLP43667.1"/>
    </source>
</evidence>
<evidence type="ECO:0000313" key="2">
    <source>
        <dbReference type="Proteomes" id="UP000186894"/>
    </source>
</evidence>
<organism evidence="1 2">
    <name type="scientific">Rhizobium oryziradicis</name>
    <dbReference type="NCBI Taxonomy" id="1867956"/>
    <lineage>
        <taxon>Bacteria</taxon>
        <taxon>Pseudomonadati</taxon>
        <taxon>Pseudomonadota</taxon>
        <taxon>Alphaproteobacteria</taxon>
        <taxon>Hyphomicrobiales</taxon>
        <taxon>Rhizobiaceae</taxon>
        <taxon>Rhizobium/Agrobacterium group</taxon>
        <taxon>Rhizobium</taxon>
    </lineage>
</organism>
<dbReference type="STRING" id="1867956.BJF95_22765"/>
<name>A0A1Q8ZPM3_9HYPH</name>
<accession>A0A1Q8ZPM3</accession>
<gene>
    <name evidence="1" type="ORF">BJF95_22765</name>
</gene>
<dbReference type="AlphaFoldDB" id="A0A1Q8ZPM3"/>
<reference evidence="1 2" key="1">
    <citation type="submission" date="2016-09" db="EMBL/GenBank/DDBJ databases">
        <title>Rhizobium oryziradicis sp. nov., isolated from the root of rice.</title>
        <authorList>
            <person name="Zhao J."/>
            <person name="Zhang X."/>
        </authorList>
    </citation>
    <scope>NUCLEOTIDE SEQUENCE [LARGE SCALE GENOMIC DNA]</scope>
    <source>
        <strain evidence="1 2">N19</strain>
    </source>
</reference>
<sequence length="63" mass="6579">MPRLCAFAALHGRLARATSGSLVVFRIGFDADVWPQATASRPAPKCIAGENGAACINVAVCFM</sequence>
<dbReference type="Proteomes" id="UP000186894">
    <property type="component" value="Unassembled WGS sequence"/>
</dbReference>
<protein>
    <submittedName>
        <fullName evidence="1">Uncharacterized protein</fullName>
    </submittedName>
</protein>
<dbReference type="EMBL" id="MKIM01000028">
    <property type="protein sequence ID" value="OLP43667.1"/>
    <property type="molecule type" value="Genomic_DNA"/>
</dbReference>